<reference evidence="3" key="1">
    <citation type="submission" date="2016-06" db="UniProtKB">
        <authorList>
            <consortium name="WormBaseParasite"/>
        </authorList>
    </citation>
    <scope>IDENTIFICATION</scope>
</reference>
<gene>
    <name evidence="1" type="ORF">TCNE_LOCUS73</name>
</gene>
<dbReference type="AlphaFoldDB" id="A0A183TV03"/>
<evidence type="ECO:0000313" key="3">
    <source>
        <dbReference type="WBParaSite" id="TCNE_0000007201-mRNA-1"/>
    </source>
</evidence>
<reference evidence="1 2" key="2">
    <citation type="submission" date="2018-11" db="EMBL/GenBank/DDBJ databases">
        <authorList>
            <consortium name="Pathogen Informatics"/>
        </authorList>
    </citation>
    <scope>NUCLEOTIDE SEQUENCE [LARGE SCALE GENOMIC DNA]</scope>
</reference>
<evidence type="ECO:0000313" key="2">
    <source>
        <dbReference type="Proteomes" id="UP000050794"/>
    </source>
</evidence>
<evidence type="ECO:0000313" key="1">
    <source>
        <dbReference type="EMBL" id="VDM23559.1"/>
    </source>
</evidence>
<dbReference type="WBParaSite" id="TCNE_0000007201-mRNA-1">
    <property type="protein sequence ID" value="TCNE_0000007201-mRNA-1"/>
    <property type="gene ID" value="TCNE_0000007201"/>
</dbReference>
<organism evidence="2 3">
    <name type="scientific">Toxocara canis</name>
    <name type="common">Canine roundworm</name>
    <dbReference type="NCBI Taxonomy" id="6265"/>
    <lineage>
        <taxon>Eukaryota</taxon>
        <taxon>Metazoa</taxon>
        <taxon>Ecdysozoa</taxon>
        <taxon>Nematoda</taxon>
        <taxon>Chromadorea</taxon>
        <taxon>Rhabditida</taxon>
        <taxon>Spirurina</taxon>
        <taxon>Ascaridomorpha</taxon>
        <taxon>Ascaridoidea</taxon>
        <taxon>Toxocaridae</taxon>
        <taxon>Toxocara</taxon>
    </lineage>
</organism>
<name>A0A183TV03_TOXCA</name>
<dbReference type="Proteomes" id="UP000050794">
    <property type="component" value="Unassembled WGS sequence"/>
</dbReference>
<sequence length="96" mass="11080">MHQIADVDKQPKAVGGACTTTSLGDIFSSEFRFDSIRFDSIRFDSIRFDSIRFDSIRFDSIRFDSIRFDSINWNKSVLIGEGNSLRLERDEYSGKE</sequence>
<proteinExistence type="predicted"/>
<accession>A0A183TV03</accession>
<dbReference type="EMBL" id="UYWY01000024">
    <property type="protein sequence ID" value="VDM23559.1"/>
    <property type="molecule type" value="Genomic_DNA"/>
</dbReference>
<protein>
    <submittedName>
        <fullName evidence="3">Pentapeptide repeat-containing protein</fullName>
    </submittedName>
</protein>
<keyword evidence="2" id="KW-1185">Reference proteome</keyword>